<evidence type="ECO:0008006" key="4">
    <source>
        <dbReference type="Google" id="ProtNLM"/>
    </source>
</evidence>
<protein>
    <recommendedName>
        <fullName evidence="4">Septum formation initiator</fullName>
    </recommendedName>
</protein>
<evidence type="ECO:0000313" key="3">
    <source>
        <dbReference type="Proteomes" id="UP000319825"/>
    </source>
</evidence>
<dbReference type="Proteomes" id="UP000319825">
    <property type="component" value="Unassembled WGS sequence"/>
</dbReference>
<comment type="caution">
    <text evidence="2">The sequence shown here is derived from an EMBL/GenBank/DDBJ whole genome shotgun (WGS) entry which is preliminary data.</text>
</comment>
<evidence type="ECO:0000313" key="2">
    <source>
        <dbReference type="EMBL" id="TWH68660.1"/>
    </source>
</evidence>
<feature type="compositionally biased region" description="Low complexity" evidence="1">
    <location>
        <begin position="40"/>
        <end position="50"/>
    </location>
</feature>
<keyword evidence="3" id="KW-1185">Reference proteome</keyword>
<sequence length="151" mass="15824">MGRHPLLAVTGWLVAVAVATVVGLAAIRLIGDSITGTPGGCAAPGTSPRTSPHPRRRPPRRARRVPVRQPRPDGRHGGPRASRQFAVRGGSAVAECGPAGVWLVTWTPAPGYREGEVERGPGHEAKVRFVGPDGRAELKVRCSGGQPVLDD</sequence>
<dbReference type="OrthoDB" id="3782348at2"/>
<proteinExistence type="predicted"/>
<name>A0A562ICE5_MICOL</name>
<feature type="compositionally biased region" description="Basic residues" evidence="1">
    <location>
        <begin position="52"/>
        <end position="66"/>
    </location>
</feature>
<feature type="region of interest" description="Disordered" evidence="1">
    <location>
        <begin position="35"/>
        <end position="83"/>
    </location>
</feature>
<organism evidence="2 3">
    <name type="scientific">Micromonospora olivasterospora</name>
    <dbReference type="NCBI Taxonomy" id="1880"/>
    <lineage>
        <taxon>Bacteria</taxon>
        <taxon>Bacillati</taxon>
        <taxon>Actinomycetota</taxon>
        <taxon>Actinomycetes</taxon>
        <taxon>Micromonosporales</taxon>
        <taxon>Micromonosporaceae</taxon>
        <taxon>Micromonospora</taxon>
    </lineage>
</organism>
<accession>A0A562ICE5</accession>
<reference evidence="2 3" key="1">
    <citation type="submission" date="2019-07" db="EMBL/GenBank/DDBJ databases">
        <title>R&amp;d 2014.</title>
        <authorList>
            <person name="Klenk H.-P."/>
        </authorList>
    </citation>
    <scope>NUCLEOTIDE SEQUENCE [LARGE SCALE GENOMIC DNA]</scope>
    <source>
        <strain evidence="2 3">DSM 43868</strain>
    </source>
</reference>
<dbReference type="AlphaFoldDB" id="A0A562ICE5"/>
<dbReference type="RefSeq" id="WP_145775414.1">
    <property type="nucleotide sequence ID" value="NZ_VLKE01000001.1"/>
</dbReference>
<dbReference type="EMBL" id="VLKE01000001">
    <property type="protein sequence ID" value="TWH68660.1"/>
    <property type="molecule type" value="Genomic_DNA"/>
</dbReference>
<evidence type="ECO:0000256" key="1">
    <source>
        <dbReference type="SAM" id="MobiDB-lite"/>
    </source>
</evidence>
<gene>
    <name evidence="2" type="ORF">JD77_03657</name>
</gene>